<evidence type="ECO:0000256" key="2">
    <source>
        <dbReference type="RuleBase" id="RU361185"/>
    </source>
</evidence>
<feature type="domain" description="PA14" evidence="4">
    <location>
        <begin position="669"/>
        <end position="814"/>
    </location>
</feature>
<dbReference type="Gene3D" id="2.60.120.380">
    <property type="match status" value="1"/>
</dbReference>
<dbReference type="Gene3D" id="2.60.40.1180">
    <property type="entry name" value="Golgi alpha-mannosidase II"/>
    <property type="match status" value="3"/>
</dbReference>
<dbReference type="Gene3D" id="3.20.20.80">
    <property type="entry name" value="Glycosidases"/>
    <property type="match status" value="1"/>
</dbReference>
<organism evidence="5 6">
    <name type="scientific">Sphingobium xenophagum</name>
    <dbReference type="NCBI Taxonomy" id="121428"/>
    <lineage>
        <taxon>Bacteria</taxon>
        <taxon>Pseudomonadati</taxon>
        <taxon>Pseudomonadota</taxon>
        <taxon>Alphaproteobacteria</taxon>
        <taxon>Sphingomonadales</taxon>
        <taxon>Sphingomonadaceae</taxon>
        <taxon>Sphingobium</taxon>
    </lineage>
</organism>
<evidence type="ECO:0000313" key="6">
    <source>
        <dbReference type="Proteomes" id="UP000290975"/>
    </source>
</evidence>
<dbReference type="GO" id="GO:0005975">
    <property type="term" value="P:carbohydrate metabolic process"/>
    <property type="evidence" value="ECO:0007669"/>
    <property type="project" value="InterPro"/>
</dbReference>
<keyword evidence="2" id="KW-0326">Glycosidase</keyword>
<dbReference type="InterPro" id="IPR051816">
    <property type="entry name" value="Glycosyl_Hydrolase_31"/>
</dbReference>
<dbReference type="SUPFAM" id="SSF51445">
    <property type="entry name" value="(Trans)glycosidases"/>
    <property type="match status" value="1"/>
</dbReference>
<dbReference type="InterPro" id="IPR011013">
    <property type="entry name" value="Gal_mutarotase_sf_dom"/>
</dbReference>
<protein>
    <submittedName>
        <fullName evidence="5">Alpha-D-xyloside xylohydrolase</fullName>
    </submittedName>
</protein>
<dbReference type="Pfam" id="PF17137">
    <property type="entry name" value="DUF5110"/>
    <property type="match status" value="1"/>
</dbReference>
<dbReference type="GO" id="GO:0030246">
    <property type="term" value="F:carbohydrate binding"/>
    <property type="evidence" value="ECO:0007669"/>
    <property type="project" value="InterPro"/>
</dbReference>
<dbReference type="Pfam" id="PF13802">
    <property type="entry name" value="Gal_mutarotas_2"/>
    <property type="match status" value="1"/>
</dbReference>
<gene>
    <name evidence="5" type="ORF">MBESOW_P0121</name>
</gene>
<accession>A0A401IWY8</accession>
<dbReference type="EMBL" id="BBQY01000001">
    <property type="protein sequence ID" value="GBH28868.1"/>
    <property type="molecule type" value="Genomic_DNA"/>
</dbReference>
<dbReference type="InterPro" id="IPR048395">
    <property type="entry name" value="Glyco_hydro_31_C"/>
</dbReference>
<dbReference type="SMART" id="SM00758">
    <property type="entry name" value="PA14"/>
    <property type="match status" value="1"/>
</dbReference>
<evidence type="ECO:0000256" key="1">
    <source>
        <dbReference type="ARBA" id="ARBA00007806"/>
    </source>
</evidence>
<comment type="similarity">
    <text evidence="1 2">Belongs to the glycosyl hydrolase 31 family.</text>
</comment>
<keyword evidence="2 5" id="KW-0378">Hydrolase</keyword>
<sequence length="974" mass="108707">MRYRLRLSVAIVGLALALPAAAEEVHSGLTATGEIANVAIASSPAFHFVQLRNGVQFQLNGTVKTVLFYGPDVVRVNASLGQSHWGQPSLVVTQAPQPVRFAVAETDATLSLTGDKVRVAIDKRDGAISFFDAKGRLLTREKAGAPQSITARTVADSPTYEVENRFTLKPGEGIYGFGFTDDAEVNRRGKDLLLVQTNIGIIIPVMLSTEGYGVLWDTYSQMRFTDNAQGARLWAEDAPGGVDYYLMAGDGMDDVVGAYRRLTGQAPMYPKQAFGLFMSKERYPTQDRLVEVARTFRKEGFPLDYIVQDWQYWGSDKDGTWSGMIWNPERYPDPEGMTRAIHDLHMKFMISIWPSVGNDTALAKELDQYGLRFAPLHWISKKARVYDAYSAKGREIYFKHIKSGLLDKGVDALWMDGTEVEASSAMWAPHSNIVDTKALGRNAMGDFSRYLNPYTLLTTQGTYDGQRATSDKRVLTLTRSAWAGAQRTAAASWSGDTKASWDTLRKQVAGGVNVTVTGNPYWTQDIGGFFVDDFPGGEKNPAYRELFARWFQYGAFNPLMRVHGTSIEREPYIFKDMDPAMYKSLLDTVHLRYRLLPYIYSLSARVTSDGYTLMRPLPMDFANDPATYDINDSFMFGSSLLVHPVTRAIYHIQPPPPPTIPAAYLRTGEGKQGLNLQYFQGRNFDAPRGTGQVDERVDHIWPGPPLAEMPAGLTALTDFSARWEGELVAPEDGEYEIGLSGDDGYRLYLDGKKVLEDWNDGPNRYAGVKRVLRKGQRVPIRIDYYQGGGGRSLRLAWRTPGELRTMAATKPAQDLSMTTYLPKGSDWYDFWTNQRQAGGQRVTRDAPLDVIPLYVRAGSIIPMGPIVQYATEKPDAPLEIRVYPGADGRFTIYEDDNETYAYEHGQSARYDLHWNDAKRTLSIGARQGSFPGMIRRRQLNIVIVDPANATAIAPARANRSITYDGHAMTLRFGH</sequence>
<evidence type="ECO:0000313" key="5">
    <source>
        <dbReference type="EMBL" id="GBH28868.1"/>
    </source>
</evidence>
<name>A0A401IWY8_SPHXE</name>
<dbReference type="InterPro" id="IPR017853">
    <property type="entry name" value="GH"/>
</dbReference>
<dbReference type="InterPro" id="IPR033403">
    <property type="entry name" value="DUF5110"/>
</dbReference>
<dbReference type="SUPFAM" id="SSF51011">
    <property type="entry name" value="Glycosyl hydrolase domain"/>
    <property type="match status" value="2"/>
</dbReference>
<dbReference type="SUPFAM" id="SSF56988">
    <property type="entry name" value="Anthrax protective antigen"/>
    <property type="match status" value="1"/>
</dbReference>
<dbReference type="PANTHER" id="PTHR43863:SF2">
    <property type="entry name" value="MALTASE-GLUCOAMYLASE"/>
    <property type="match status" value="1"/>
</dbReference>
<keyword evidence="6" id="KW-1185">Reference proteome</keyword>
<evidence type="ECO:0000259" key="4">
    <source>
        <dbReference type="PROSITE" id="PS51820"/>
    </source>
</evidence>
<dbReference type="InterPro" id="IPR000322">
    <property type="entry name" value="Glyco_hydro_31_TIM"/>
</dbReference>
<evidence type="ECO:0000256" key="3">
    <source>
        <dbReference type="SAM" id="SignalP"/>
    </source>
</evidence>
<reference evidence="5 6" key="1">
    <citation type="submission" date="2014-12" db="EMBL/GenBank/DDBJ databases">
        <title>Whole genome sequencing of Sphingobium xenophagum OW59.</title>
        <authorList>
            <person name="Ohta Y."/>
            <person name="Nishi S."/>
            <person name="Hatada Y."/>
        </authorList>
    </citation>
    <scope>NUCLEOTIDE SEQUENCE [LARGE SCALE GENOMIC DNA]</scope>
    <source>
        <strain evidence="5 6">OW59</strain>
    </source>
</reference>
<keyword evidence="3" id="KW-0732">Signal</keyword>
<proteinExistence type="inferred from homology"/>
<dbReference type="AlphaFoldDB" id="A0A401IWY8"/>
<dbReference type="PROSITE" id="PS51820">
    <property type="entry name" value="PA14"/>
    <property type="match status" value="1"/>
</dbReference>
<feature type="signal peptide" evidence="3">
    <location>
        <begin position="1"/>
        <end position="22"/>
    </location>
</feature>
<dbReference type="Pfam" id="PF07691">
    <property type="entry name" value="PA14"/>
    <property type="match status" value="1"/>
</dbReference>
<dbReference type="InterPro" id="IPR013780">
    <property type="entry name" value="Glyco_hydro_b"/>
</dbReference>
<dbReference type="InterPro" id="IPR037524">
    <property type="entry name" value="PA14/GLEYA"/>
</dbReference>
<dbReference type="Pfam" id="PF21365">
    <property type="entry name" value="Glyco_hydro_31_3rd"/>
    <property type="match status" value="2"/>
</dbReference>
<comment type="caution">
    <text evidence="5">The sequence shown here is derived from an EMBL/GenBank/DDBJ whole genome shotgun (WGS) entry which is preliminary data.</text>
</comment>
<dbReference type="GO" id="GO:0004553">
    <property type="term" value="F:hydrolase activity, hydrolyzing O-glycosyl compounds"/>
    <property type="evidence" value="ECO:0007669"/>
    <property type="project" value="InterPro"/>
</dbReference>
<dbReference type="Proteomes" id="UP000290975">
    <property type="component" value="Unassembled WGS sequence"/>
</dbReference>
<dbReference type="SUPFAM" id="SSF74650">
    <property type="entry name" value="Galactose mutarotase-like"/>
    <property type="match status" value="1"/>
</dbReference>
<dbReference type="Gene3D" id="2.60.40.1760">
    <property type="entry name" value="glycosyl hydrolase (family 31)"/>
    <property type="match status" value="1"/>
</dbReference>
<dbReference type="CDD" id="cd14752">
    <property type="entry name" value="GH31_N"/>
    <property type="match status" value="1"/>
</dbReference>
<dbReference type="InterPro" id="IPR011658">
    <property type="entry name" value="PA14_dom"/>
</dbReference>
<feature type="chain" id="PRO_5019091763" evidence="3">
    <location>
        <begin position="23"/>
        <end position="974"/>
    </location>
</feature>
<dbReference type="CDD" id="cd06591">
    <property type="entry name" value="GH31_xylosidase_XylS"/>
    <property type="match status" value="1"/>
</dbReference>
<dbReference type="InterPro" id="IPR025887">
    <property type="entry name" value="Glyco_hydro_31_N_dom"/>
</dbReference>
<dbReference type="PANTHER" id="PTHR43863">
    <property type="entry name" value="HYDROLASE, PUTATIVE (AFU_ORTHOLOGUE AFUA_1G03140)-RELATED"/>
    <property type="match status" value="1"/>
</dbReference>
<dbReference type="Pfam" id="PF01055">
    <property type="entry name" value="Glyco_hydro_31_2nd"/>
    <property type="match status" value="1"/>
</dbReference>